<organism evidence="3 4">
    <name type="scientific">Nocardia terpenica</name>
    <dbReference type="NCBI Taxonomy" id="455432"/>
    <lineage>
        <taxon>Bacteria</taxon>
        <taxon>Bacillati</taxon>
        <taxon>Actinomycetota</taxon>
        <taxon>Actinomycetes</taxon>
        <taxon>Mycobacteriales</taxon>
        <taxon>Nocardiaceae</taxon>
        <taxon>Nocardia</taxon>
    </lineage>
</organism>
<dbReference type="PANTHER" id="PTHR22946:SF12">
    <property type="entry name" value="CONIDIAL PIGMENT BIOSYNTHESIS PROTEIN AYG1 (AFU_ORTHOLOGUE AFUA_2G17550)"/>
    <property type="match status" value="1"/>
</dbReference>
<evidence type="ECO:0000313" key="3">
    <source>
        <dbReference type="EMBL" id="KZM72144.1"/>
    </source>
</evidence>
<gene>
    <name evidence="3" type="ORF">AWN90_36295</name>
</gene>
<dbReference type="Proteomes" id="UP000076512">
    <property type="component" value="Unassembled WGS sequence"/>
</dbReference>
<sequence>MKQLLFPDDAQFWFETLRVFSHASYGGADFGEVLATAAGITAGDYDSWHDRWLATAERVAAEAEKAHPISARDGFLRASTYFRTAEFFLHGDPADPRIDYAYGRSVECFRAAIADDPSIRPVEIPYEGTTLSGYLYRAPGSGPKPTLVMHSGFDGSCEELHFQGALAGQERGYHVLTFDGPGQSSAIHGKGLRFRPDWEHVVGPVLDFLAEDPEVDRRRIALLGISLGGMLAPRAAAFEPRLAAVVAVDGVYDASSAVTGLFGLPDDELRRRLRAAHDPELDAIIAAARSASPVARWACDQGRYVMGGNTDREFMAVFLDYNVADGVAERISCPVLVCEATEDLFWSGDGEQEAEPRRLYRHLTGPKTLLSFTAEEGGDAHCHAGAQRLASARIYDWLDDTLSARA</sequence>
<evidence type="ECO:0000256" key="1">
    <source>
        <dbReference type="ARBA" id="ARBA00008645"/>
    </source>
</evidence>
<name>A0A161Z1M0_9NOCA</name>
<dbReference type="EMBL" id="LWGR01000009">
    <property type="protein sequence ID" value="KZM72144.1"/>
    <property type="molecule type" value="Genomic_DNA"/>
</dbReference>
<dbReference type="AlphaFoldDB" id="A0A161Z1M0"/>
<dbReference type="Gene3D" id="3.40.50.1820">
    <property type="entry name" value="alpha/beta hydrolase"/>
    <property type="match status" value="1"/>
</dbReference>
<evidence type="ECO:0000256" key="2">
    <source>
        <dbReference type="ARBA" id="ARBA00022801"/>
    </source>
</evidence>
<accession>A0A161Z1M0</accession>
<evidence type="ECO:0000313" key="4">
    <source>
        <dbReference type="Proteomes" id="UP000076512"/>
    </source>
</evidence>
<dbReference type="InterPro" id="IPR010520">
    <property type="entry name" value="FrsA-like"/>
</dbReference>
<dbReference type="InterPro" id="IPR029058">
    <property type="entry name" value="AB_hydrolase_fold"/>
</dbReference>
<dbReference type="STRING" id="455432.AWN90_36295"/>
<comment type="similarity">
    <text evidence="1">Belongs to the AB hydrolase superfamily.</text>
</comment>
<dbReference type="SUPFAM" id="SSF53474">
    <property type="entry name" value="alpha/beta-Hydrolases"/>
    <property type="match status" value="1"/>
</dbReference>
<dbReference type="PANTHER" id="PTHR22946">
    <property type="entry name" value="DIENELACTONE HYDROLASE DOMAIN-CONTAINING PROTEIN-RELATED"/>
    <property type="match status" value="1"/>
</dbReference>
<dbReference type="RefSeq" id="WP_067592385.1">
    <property type="nucleotide sequence ID" value="NZ_JABMCZ010000001.1"/>
</dbReference>
<keyword evidence="3" id="KW-0645">Protease</keyword>
<keyword evidence="3" id="KW-0031">Aminopeptidase</keyword>
<dbReference type="InterPro" id="IPR050261">
    <property type="entry name" value="FrsA_esterase"/>
</dbReference>
<dbReference type="Pfam" id="PF06500">
    <property type="entry name" value="FrsA-like"/>
    <property type="match status" value="1"/>
</dbReference>
<keyword evidence="2" id="KW-0378">Hydrolase</keyword>
<dbReference type="Gene3D" id="1.20.1440.110">
    <property type="entry name" value="acylaminoacyl peptidase"/>
    <property type="match status" value="1"/>
</dbReference>
<comment type="caution">
    <text evidence="3">The sequence shown here is derived from an EMBL/GenBank/DDBJ whole genome shotgun (WGS) entry which is preliminary data.</text>
</comment>
<protein>
    <submittedName>
        <fullName evidence="3">Dipeptidyl aminopeptidase</fullName>
    </submittedName>
</protein>
<reference evidence="3 4" key="1">
    <citation type="submission" date="2016-04" db="EMBL/GenBank/DDBJ databases">
        <authorList>
            <person name="Evans L.H."/>
            <person name="Alamgir A."/>
            <person name="Owens N."/>
            <person name="Weber N.D."/>
            <person name="Virtaneva K."/>
            <person name="Barbian K."/>
            <person name="Babar A."/>
            <person name="Rosenke K."/>
        </authorList>
    </citation>
    <scope>NUCLEOTIDE SEQUENCE [LARGE SCALE GENOMIC DNA]</scope>
    <source>
        <strain evidence="3 4">IFM 0406</strain>
    </source>
</reference>
<proteinExistence type="inferred from homology"/>
<dbReference type="OrthoDB" id="9765647at2"/>
<dbReference type="GO" id="GO:0004177">
    <property type="term" value="F:aminopeptidase activity"/>
    <property type="evidence" value="ECO:0007669"/>
    <property type="project" value="UniProtKB-KW"/>
</dbReference>
<keyword evidence="4" id="KW-1185">Reference proteome</keyword>